<dbReference type="AlphaFoldDB" id="X0SNQ8"/>
<feature type="non-terminal residue" evidence="3">
    <location>
        <position position="247"/>
    </location>
</feature>
<keyword evidence="2" id="KW-0808">Transferase</keyword>
<dbReference type="SUPFAM" id="SSF55909">
    <property type="entry name" value="Pentein"/>
    <property type="match status" value="1"/>
</dbReference>
<name>X0SNQ8_9ZZZZ</name>
<proteinExistence type="inferred from homology"/>
<dbReference type="GO" id="GO:0005758">
    <property type="term" value="C:mitochondrial intermembrane space"/>
    <property type="evidence" value="ECO:0007669"/>
    <property type="project" value="TreeGrafter"/>
</dbReference>
<comment type="caution">
    <text evidence="3">The sequence shown here is derived from an EMBL/GenBank/DDBJ whole genome shotgun (WGS) entry which is preliminary data.</text>
</comment>
<organism evidence="3">
    <name type="scientific">marine sediment metagenome</name>
    <dbReference type="NCBI Taxonomy" id="412755"/>
    <lineage>
        <taxon>unclassified sequences</taxon>
        <taxon>metagenomes</taxon>
        <taxon>ecological metagenomes</taxon>
    </lineage>
</organism>
<protein>
    <recommendedName>
        <fullName evidence="4">Serine/threonine protein kinase</fullName>
    </recommendedName>
</protein>
<evidence type="ECO:0000313" key="3">
    <source>
        <dbReference type="EMBL" id="GAF77472.1"/>
    </source>
</evidence>
<dbReference type="PANTHER" id="PTHR10488">
    <property type="entry name" value="GLYCINE AMIDINOTRANSFERASE, MITOCHONDRIAL"/>
    <property type="match status" value="1"/>
</dbReference>
<reference evidence="3" key="1">
    <citation type="journal article" date="2014" name="Front. Microbiol.">
        <title>High frequency of phylogenetically diverse reductive dehalogenase-homologous genes in deep subseafloor sedimentary metagenomes.</title>
        <authorList>
            <person name="Kawai M."/>
            <person name="Futagami T."/>
            <person name="Toyoda A."/>
            <person name="Takaki Y."/>
            <person name="Nishi S."/>
            <person name="Hori S."/>
            <person name="Arai W."/>
            <person name="Tsubouchi T."/>
            <person name="Morono Y."/>
            <person name="Uchiyama I."/>
            <person name="Ito T."/>
            <person name="Fujiyama A."/>
            <person name="Inagaki F."/>
            <person name="Takami H."/>
        </authorList>
    </citation>
    <scope>NUCLEOTIDE SEQUENCE</scope>
    <source>
        <strain evidence="3">Expedition CK06-06</strain>
    </source>
</reference>
<dbReference type="GO" id="GO:0006601">
    <property type="term" value="P:creatine biosynthetic process"/>
    <property type="evidence" value="ECO:0007669"/>
    <property type="project" value="TreeGrafter"/>
</dbReference>
<dbReference type="GO" id="GO:0015068">
    <property type="term" value="F:glycine amidinotransferase activity"/>
    <property type="evidence" value="ECO:0007669"/>
    <property type="project" value="TreeGrafter"/>
</dbReference>
<evidence type="ECO:0000256" key="1">
    <source>
        <dbReference type="ARBA" id="ARBA00006943"/>
    </source>
</evidence>
<comment type="similarity">
    <text evidence="1">Belongs to the amidinotransferase family.</text>
</comment>
<dbReference type="EMBL" id="BARS01000447">
    <property type="protein sequence ID" value="GAF77472.1"/>
    <property type="molecule type" value="Genomic_DNA"/>
</dbReference>
<gene>
    <name evidence="3" type="ORF">S01H1_01095</name>
</gene>
<evidence type="ECO:0008006" key="4">
    <source>
        <dbReference type="Google" id="ProtNLM"/>
    </source>
</evidence>
<dbReference type="InterPro" id="IPR033195">
    <property type="entry name" value="AmidinoTrfase"/>
</dbReference>
<dbReference type="PANTHER" id="PTHR10488:SF1">
    <property type="entry name" value="GLYCINE AMIDINOTRANSFERASE, MITOCHONDRIAL"/>
    <property type="match status" value="1"/>
</dbReference>
<sequence>MAKIVNSWNEWDPLKRVIIGRPEGTNVPAPEPAWWYDLPLGGFPLGQWGPFPQEMVDAANEQMDYLVAQIEKRGAIVERVDIQPFMLNVPVSNPYWTQLNCHGVNNTRDVTMIHGNYIIEATTCRRTRYWERMNLRPIFERYFKEDPEVVHFAAPMPMLTDESYVRNYYYDYDHTWTDEEKTKRLHNWEFQLSEKEPLWDAADAMRFGKDIFHQGSCVTNKGGMDWLKRMCASLGLRLHHVLFDTPK</sequence>
<dbReference type="Gene3D" id="3.75.10.10">
    <property type="entry name" value="L-arginine/glycine Amidinotransferase, Chain A"/>
    <property type="match status" value="1"/>
</dbReference>
<evidence type="ECO:0000256" key="2">
    <source>
        <dbReference type="ARBA" id="ARBA00022679"/>
    </source>
</evidence>
<accession>X0SNQ8</accession>